<proteinExistence type="predicted"/>
<gene>
    <name evidence="2" type="ORF">BINO364_LOCUS15880</name>
</gene>
<evidence type="ECO:0000313" key="2">
    <source>
        <dbReference type="EMBL" id="CAH0730960.1"/>
    </source>
</evidence>
<dbReference type="AlphaFoldDB" id="A0A8J9VZ07"/>
<organism evidence="2 3">
    <name type="scientific">Brenthis ino</name>
    <name type="common">lesser marbled fritillary</name>
    <dbReference type="NCBI Taxonomy" id="405034"/>
    <lineage>
        <taxon>Eukaryota</taxon>
        <taxon>Metazoa</taxon>
        <taxon>Ecdysozoa</taxon>
        <taxon>Arthropoda</taxon>
        <taxon>Hexapoda</taxon>
        <taxon>Insecta</taxon>
        <taxon>Pterygota</taxon>
        <taxon>Neoptera</taxon>
        <taxon>Endopterygota</taxon>
        <taxon>Lepidoptera</taxon>
        <taxon>Glossata</taxon>
        <taxon>Ditrysia</taxon>
        <taxon>Papilionoidea</taxon>
        <taxon>Nymphalidae</taxon>
        <taxon>Heliconiinae</taxon>
        <taxon>Argynnini</taxon>
        <taxon>Brenthis</taxon>
    </lineage>
</organism>
<evidence type="ECO:0000313" key="3">
    <source>
        <dbReference type="Proteomes" id="UP000838878"/>
    </source>
</evidence>
<feature type="non-terminal residue" evidence="2">
    <location>
        <position position="98"/>
    </location>
</feature>
<dbReference type="EMBL" id="OV170229">
    <property type="protein sequence ID" value="CAH0730960.1"/>
    <property type="molecule type" value="Genomic_DNA"/>
</dbReference>
<dbReference type="Proteomes" id="UP000838878">
    <property type="component" value="Chromosome 9"/>
</dbReference>
<reference evidence="2" key="1">
    <citation type="submission" date="2021-12" db="EMBL/GenBank/DDBJ databases">
        <authorList>
            <person name="Martin H S."/>
        </authorList>
    </citation>
    <scope>NUCLEOTIDE SEQUENCE</scope>
</reference>
<name>A0A8J9VZ07_9NEOP</name>
<sequence length="98" mass="11230">MESVTSAFFVDTEDLEMFGFSELEDICEDLDLVKLCDEFEAKQKPHLVDPSYDDELYKFLLWLKKNSQRSSSLSSYEIQTGSGGLRKRSAEDGDKSMK</sequence>
<feature type="compositionally biased region" description="Basic and acidic residues" evidence="1">
    <location>
        <begin position="88"/>
        <end position="98"/>
    </location>
</feature>
<feature type="region of interest" description="Disordered" evidence="1">
    <location>
        <begin position="67"/>
        <end position="98"/>
    </location>
</feature>
<evidence type="ECO:0000256" key="1">
    <source>
        <dbReference type="SAM" id="MobiDB-lite"/>
    </source>
</evidence>
<protein>
    <submittedName>
        <fullName evidence="2">Uncharacterized protein</fullName>
    </submittedName>
</protein>
<keyword evidence="3" id="KW-1185">Reference proteome</keyword>
<accession>A0A8J9VZ07</accession>
<dbReference type="OrthoDB" id="414982at2759"/>